<dbReference type="SUPFAM" id="SSF53474">
    <property type="entry name" value="alpha/beta-Hydrolases"/>
    <property type="match status" value="1"/>
</dbReference>
<keyword evidence="3" id="KW-1185">Reference proteome</keyword>
<proteinExistence type="predicted"/>
<dbReference type="AlphaFoldDB" id="A0AAV2IAB1"/>
<evidence type="ECO:0000256" key="1">
    <source>
        <dbReference type="SAM" id="SignalP"/>
    </source>
</evidence>
<dbReference type="InterPro" id="IPR029058">
    <property type="entry name" value="AB_hydrolase_fold"/>
</dbReference>
<dbReference type="Proteomes" id="UP001497497">
    <property type="component" value="Unassembled WGS sequence"/>
</dbReference>
<dbReference type="PANTHER" id="PTHR33428">
    <property type="entry name" value="CHLOROPHYLLASE-2, CHLOROPLASTIC"/>
    <property type="match status" value="1"/>
</dbReference>
<dbReference type="InterPro" id="IPR017395">
    <property type="entry name" value="Chlorophyllase-like"/>
</dbReference>
<dbReference type="Pfam" id="PF07224">
    <property type="entry name" value="Chlorophyllase"/>
    <property type="match status" value="1"/>
</dbReference>
<name>A0AAV2IAB1_LYMST</name>
<dbReference type="Gene3D" id="3.40.50.1820">
    <property type="entry name" value="alpha/beta hydrolase"/>
    <property type="match status" value="1"/>
</dbReference>
<sequence length="183" mass="19665">MVSLDCNNKMLVGLIVPGVLLSLAWCPASDGGNPFNPGPYTTGSYTLTPKGDGIPLRTTVVYPQAQGTFTPIVFVGGMYGYVLAEFYSTFMADLACHGYIVLGMDRINPPGAVKSFHVPLQDKTFTHVKAGSVELLLNTTNWLRTHSNNKTSAVSDWSKTVLMCHSAGCDDTLVMVNVSRSLA</sequence>
<evidence type="ECO:0000313" key="3">
    <source>
        <dbReference type="Proteomes" id="UP001497497"/>
    </source>
</evidence>
<evidence type="ECO:0008006" key="4">
    <source>
        <dbReference type="Google" id="ProtNLM"/>
    </source>
</evidence>
<comment type="caution">
    <text evidence="2">The sequence shown here is derived from an EMBL/GenBank/DDBJ whole genome shotgun (WGS) entry which is preliminary data.</text>
</comment>
<feature type="non-terminal residue" evidence="2">
    <location>
        <position position="183"/>
    </location>
</feature>
<reference evidence="2 3" key="1">
    <citation type="submission" date="2024-04" db="EMBL/GenBank/DDBJ databases">
        <authorList>
            <consortium name="Genoscope - CEA"/>
            <person name="William W."/>
        </authorList>
    </citation>
    <scope>NUCLEOTIDE SEQUENCE [LARGE SCALE GENOMIC DNA]</scope>
</reference>
<dbReference type="EMBL" id="CAXITT010000534">
    <property type="protein sequence ID" value="CAL1543229.1"/>
    <property type="molecule type" value="Genomic_DNA"/>
</dbReference>
<keyword evidence="1" id="KW-0732">Signal</keyword>
<protein>
    <recommendedName>
        <fullName evidence="4">Chlorophyllase</fullName>
    </recommendedName>
</protein>
<evidence type="ECO:0000313" key="2">
    <source>
        <dbReference type="EMBL" id="CAL1543229.1"/>
    </source>
</evidence>
<gene>
    <name evidence="2" type="ORF">GSLYS_00016763001</name>
</gene>
<dbReference type="PANTHER" id="PTHR33428:SF14">
    <property type="entry name" value="CARBOXYLESTERASE TYPE B DOMAIN-CONTAINING PROTEIN"/>
    <property type="match status" value="1"/>
</dbReference>
<accession>A0AAV2IAB1</accession>
<feature type="signal peptide" evidence="1">
    <location>
        <begin position="1"/>
        <end position="31"/>
    </location>
</feature>
<feature type="chain" id="PRO_5043371096" description="Chlorophyllase" evidence="1">
    <location>
        <begin position="32"/>
        <end position="183"/>
    </location>
</feature>
<organism evidence="2 3">
    <name type="scientific">Lymnaea stagnalis</name>
    <name type="common">Great pond snail</name>
    <name type="synonym">Helix stagnalis</name>
    <dbReference type="NCBI Taxonomy" id="6523"/>
    <lineage>
        <taxon>Eukaryota</taxon>
        <taxon>Metazoa</taxon>
        <taxon>Spiralia</taxon>
        <taxon>Lophotrochozoa</taxon>
        <taxon>Mollusca</taxon>
        <taxon>Gastropoda</taxon>
        <taxon>Heterobranchia</taxon>
        <taxon>Euthyneura</taxon>
        <taxon>Panpulmonata</taxon>
        <taxon>Hygrophila</taxon>
        <taxon>Lymnaeoidea</taxon>
        <taxon>Lymnaeidae</taxon>
        <taxon>Lymnaea</taxon>
    </lineage>
</organism>